<organism evidence="2 3">
    <name type="scientific">Stylosanthes scabra</name>
    <dbReference type="NCBI Taxonomy" id="79078"/>
    <lineage>
        <taxon>Eukaryota</taxon>
        <taxon>Viridiplantae</taxon>
        <taxon>Streptophyta</taxon>
        <taxon>Embryophyta</taxon>
        <taxon>Tracheophyta</taxon>
        <taxon>Spermatophyta</taxon>
        <taxon>Magnoliopsida</taxon>
        <taxon>eudicotyledons</taxon>
        <taxon>Gunneridae</taxon>
        <taxon>Pentapetalae</taxon>
        <taxon>rosids</taxon>
        <taxon>fabids</taxon>
        <taxon>Fabales</taxon>
        <taxon>Fabaceae</taxon>
        <taxon>Papilionoideae</taxon>
        <taxon>50 kb inversion clade</taxon>
        <taxon>dalbergioids sensu lato</taxon>
        <taxon>Dalbergieae</taxon>
        <taxon>Pterocarpus clade</taxon>
        <taxon>Stylosanthes</taxon>
    </lineage>
</organism>
<reference evidence="2 3" key="1">
    <citation type="journal article" date="2023" name="Plants (Basel)">
        <title>Bridging the Gap: Combining Genomics and Transcriptomics Approaches to Understand Stylosanthes scabra, an Orphan Legume from the Brazilian Caatinga.</title>
        <authorList>
            <person name="Ferreira-Neto J.R.C."/>
            <person name="da Silva M.D."/>
            <person name="Binneck E."/>
            <person name="de Melo N.F."/>
            <person name="da Silva R.H."/>
            <person name="de Melo A.L.T.M."/>
            <person name="Pandolfi V."/>
            <person name="Bustamante F.O."/>
            <person name="Brasileiro-Vidal A.C."/>
            <person name="Benko-Iseppon A.M."/>
        </authorList>
    </citation>
    <scope>NUCLEOTIDE SEQUENCE [LARGE SCALE GENOMIC DNA]</scope>
    <source>
        <tissue evidence="2">Leaves</tissue>
    </source>
</reference>
<dbReference type="EMBL" id="JASCZI010000700">
    <property type="protein sequence ID" value="MED6113034.1"/>
    <property type="molecule type" value="Genomic_DNA"/>
</dbReference>
<feature type="compositionally biased region" description="Polar residues" evidence="1">
    <location>
        <begin position="78"/>
        <end position="88"/>
    </location>
</feature>
<accession>A0ABU6QM27</accession>
<feature type="compositionally biased region" description="Polar residues" evidence="1">
    <location>
        <begin position="41"/>
        <end position="51"/>
    </location>
</feature>
<comment type="caution">
    <text evidence="2">The sequence shown here is derived from an EMBL/GenBank/DDBJ whole genome shotgun (WGS) entry which is preliminary data.</text>
</comment>
<proteinExistence type="predicted"/>
<feature type="compositionally biased region" description="Polar residues" evidence="1">
    <location>
        <begin position="16"/>
        <end position="29"/>
    </location>
</feature>
<dbReference type="Proteomes" id="UP001341840">
    <property type="component" value="Unassembled WGS sequence"/>
</dbReference>
<feature type="region of interest" description="Disordered" evidence="1">
    <location>
        <begin position="41"/>
        <end position="183"/>
    </location>
</feature>
<gene>
    <name evidence="2" type="ORF">PIB30_067281</name>
</gene>
<feature type="region of interest" description="Disordered" evidence="1">
    <location>
        <begin position="1"/>
        <end position="29"/>
    </location>
</feature>
<feature type="compositionally biased region" description="Basic and acidic residues" evidence="1">
    <location>
        <begin position="257"/>
        <end position="270"/>
    </location>
</feature>
<name>A0ABU6QM27_9FABA</name>
<keyword evidence="3" id="KW-1185">Reference proteome</keyword>
<evidence type="ECO:0000313" key="3">
    <source>
        <dbReference type="Proteomes" id="UP001341840"/>
    </source>
</evidence>
<evidence type="ECO:0000313" key="2">
    <source>
        <dbReference type="EMBL" id="MED6113034.1"/>
    </source>
</evidence>
<feature type="region of interest" description="Disordered" evidence="1">
    <location>
        <begin position="240"/>
        <end position="279"/>
    </location>
</feature>
<evidence type="ECO:0000256" key="1">
    <source>
        <dbReference type="SAM" id="MobiDB-lite"/>
    </source>
</evidence>
<sequence>MDPPDGATTDAGQGLMPNQSPDNANQDLSLNAAINNDFANHESNISKNSDSGDFEPWMMVKRQIRRKNEKGKPGFRGVTNNRGNQPNWESHETNVRSHDTGSRYDSLNDIDSEEENTMQVTDIQKRILKPGAGKNTQTHRKGPSRYGPIPPKNNKGKNRTPDPPTGSDNKPKDPPVAQVSSLLKEEVMVRDKLILEDMRRLNKEQVRAFEASKLASKSLESFVVKNPFLTQNPLFIRKDGAASSSSSMEGGGALKKKPPDLKPGDNERQPMEVVQVNLD</sequence>
<feature type="compositionally biased region" description="Basic and acidic residues" evidence="1">
    <location>
        <begin position="89"/>
        <end position="102"/>
    </location>
</feature>
<protein>
    <submittedName>
        <fullName evidence="2">Uncharacterized protein</fullName>
    </submittedName>
</protein>